<dbReference type="Pfam" id="PF00023">
    <property type="entry name" value="Ank"/>
    <property type="match status" value="1"/>
</dbReference>
<reference evidence="4" key="1">
    <citation type="submission" date="2025-08" db="UniProtKB">
        <authorList>
            <consortium name="RefSeq"/>
        </authorList>
    </citation>
    <scope>IDENTIFICATION</scope>
    <source>
        <tissue evidence="4">Gonad</tissue>
    </source>
</reference>
<dbReference type="PRINTS" id="PR01415">
    <property type="entry name" value="ANKYRIN"/>
</dbReference>
<proteinExistence type="predicted"/>
<keyword evidence="3" id="KW-1185">Reference proteome</keyword>
<feature type="compositionally biased region" description="Basic and acidic residues" evidence="2">
    <location>
        <begin position="293"/>
        <end position="305"/>
    </location>
</feature>
<feature type="compositionally biased region" description="Pro residues" evidence="2">
    <location>
        <begin position="378"/>
        <end position="395"/>
    </location>
</feature>
<feature type="region of interest" description="Disordered" evidence="2">
    <location>
        <begin position="681"/>
        <end position="718"/>
    </location>
</feature>
<feature type="repeat" description="ANK" evidence="1">
    <location>
        <begin position="172"/>
        <end position="204"/>
    </location>
</feature>
<dbReference type="KEGG" id="bbel:109473247"/>
<feature type="repeat" description="ANK" evidence="1">
    <location>
        <begin position="205"/>
        <end position="237"/>
    </location>
</feature>
<evidence type="ECO:0000256" key="1">
    <source>
        <dbReference type="PROSITE-ProRule" id="PRU00023"/>
    </source>
</evidence>
<dbReference type="PROSITE" id="PS50297">
    <property type="entry name" value="ANK_REP_REGION"/>
    <property type="match status" value="6"/>
</dbReference>
<feature type="repeat" description="ANK" evidence="1">
    <location>
        <begin position="139"/>
        <end position="171"/>
    </location>
</feature>
<dbReference type="SMART" id="SM00248">
    <property type="entry name" value="ANK"/>
    <property type="match status" value="8"/>
</dbReference>
<feature type="repeat" description="ANK" evidence="1">
    <location>
        <begin position="73"/>
        <end position="105"/>
    </location>
</feature>
<feature type="compositionally biased region" description="Basic and acidic residues" evidence="2">
    <location>
        <begin position="235"/>
        <end position="252"/>
    </location>
</feature>
<evidence type="ECO:0000313" key="4">
    <source>
        <dbReference type="RefSeq" id="XP_019628686.1"/>
    </source>
</evidence>
<feature type="repeat" description="ANK" evidence="1">
    <location>
        <begin position="106"/>
        <end position="138"/>
    </location>
</feature>
<dbReference type="RefSeq" id="XP_019628686.1">
    <property type="nucleotide sequence ID" value="XM_019773127.1"/>
</dbReference>
<dbReference type="PANTHER" id="PTHR24184:SF11">
    <property type="entry name" value="ANKYRIN REPEAT AND SOCS BOX CONTAINING 3"/>
    <property type="match status" value="1"/>
</dbReference>
<feature type="compositionally biased region" description="Basic residues" evidence="2">
    <location>
        <begin position="346"/>
        <end position="356"/>
    </location>
</feature>
<dbReference type="InterPro" id="IPR002110">
    <property type="entry name" value="Ankyrin_rpt"/>
</dbReference>
<dbReference type="OrthoDB" id="424503at2759"/>
<dbReference type="AlphaFoldDB" id="A0A6P4ZGA0"/>
<dbReference type="SUPFAM" id="SSF48403">
    <property type="entry name" value="Ankyrin repeat"/>
    <property type="match status" value="1"/>
</dbReference>
<feature type="compositionally biased region" description="Basic residues" evidence="2">
    <location>
        <begin position="263"/>
        <end position="274"/>
    </location>
</feature>
<gene>
    <name evidence="4" type="primary">LOC109473247</name>
</gene>
<dbReference type="Gene3D" id="1.25.40.20">
    <property type="entry name" value="Ankyrin repeat-containing domain"/>
    <property type="match status" value="3"/>
</dbReference>
<keyword evidence="1" id="KW-0040">ANK repeat</keyword>
<dbReference type="GeneID" id="109473247"/>
<feature type="region of interest" description="Disordered" evidence="2">
    <location>
        <begin position="536"/>
        <end position="669"/>
    </location>
</feature>
<name>A0A6P4ZGA0_BRABE</name>
<feature type="compositionally biased region" description="Basic and acidic residues" evidence="2">
    <location>
        <begin position="581"/>
        <end position="597"/>
    </location>
</feature>
<dbReference type="PROSITE" id="PS50088">
    <property type="entry name" value="ANK_REPEAT"/>
    <property type="match status" value="6"/>
</dbReference>
<feature type="compositionally biased region" description="Low complexity" evidence="2">
    <location>
        <begin position="368"/>
        <end position="377"/>
    </location>
</feature>
<feature type="region of interest" description="Disordered" evidence="2">
    <location>
        <begin position="235"/>
        <end position="395"/>
    </location>
</feature>
<evidence type="ECO:0000313" key="3">
    <source>
        <dbReference type="Proteomes" id="UP000515135"/>
    </source>
</evidence>
<protein>
    <submittedName>
        <fullName evidence="4">Ankyrin repeat domain-containing protein 6-like</fullName>
    </submittedName>
</protein>
<feature type="compositionally biased region" description="Low complexity" evidence="2">
    <location>
        <begin position="705"/>
        <end position="718"/>
    </location>
</feature>
<dbReference type="InterPro" id="IPR036770">
    <property type="entry name" value="Ankyrin_rpt-contain_sf"/>
</dbReference>
<organism evidence="3 4">
    <name type="scientific">Branchiostoma belcheri</name>
    <name type="common">Amphioxus</name>
    <dbReference type="NCBI Taxonomy" id="7741"/>
    <lineage>
        <taxon>Eukaryota</taxon>
        <taxon>Metazoa</taxon>
        <taxon>Chordata</taxon>
        <taxon>Cephalochordata</taxon>
        <taxon>Leptocardii</taxon>
        <taxon>Amphioxiformes</taxon>
        <taxon>Branchiostomatidae</taxon>
        <taxon>Branchiostoma</taxon>
    </lineage>
</organism>
<dbReference type="Proteomes" id="UP000515135">
    <property type="component" value="Unplaced"/>
</dbReference>
<accession>A0A6P4ZGA0</accession>
<feature type="compositionally biased region" description="Basic and acidic residues" evidence="2">
    <location>
        <begin position="542"/>
        <end position="551"/>
    </location>
</feature>
<feature type="compositionally biased region" description="Polar residues" evidence="2">
    <location>
        <begin position="613"/>
        <end position="630"/>
    </location>
</feature>
<sequence>MSADPDAMLAEQLFYAVARGQTDKVVQLIQAGARLFLDKHGHTVLHVAAHRGFTHTLKVLLQAGCELDIQDNAGCTALHRAVVGGHVEVVQALIEEGASVDRQDQNGNTPLHEAAWNGYSRTVELLIKARANIHAKNENGFTPLHHAVQNGHSQSCRMLLMGGCWPDAKNNYGDTALHLAIKYGHVTSTRILLSARCDVHQRNKDGRTALHIAAHLGLRKLTKILVEANADVNAKDKDGKTPIDLARDKENPECILIMTSTPKGKRSGRGRSTHRKDNSNIRRSHSLPADGTNKGKEQVTQQRKDKPVKRVQIQTTKDKHTRKQTPSIQVKSTPHVGRFRESQDRLRHRHQHHHTRPPAGRQPPAQTPPHLLSQTPPHLLPQTPPHLLPQTPPHLLPQTFPHMYHMVRDQKGNLQKIPVYQCYGCSPYLQQMENKLEAHREELLAEIDDSHWALNTQLQQMERKCSHHAACLDQLCRERVSAEQTACLHRIDKRATQDRRELQADTDTKVRSVRESLQAWMEQKYCSLQERMERVTLSGQRGESEAGRTTDRTWLPLEKSQSEGVLLTGTQDRSTFPHRTGPTEHNHLHPTDDEKLSNSRAHTAWSGEGLSTRPVQPSTGSQQLSPSWQDPSLRAPVYRPQAREPVPGVRASYPRLSQESSLPDHGSYARVQDISPAPLHTAEAGFPKEHPTSTQASRHSHQQYQRPATTHPTPQAATPTYTVQTSFMPQTNQFSLSSEEVYPSHYTGMPPGDPCVDDSAISCDKSVTTSYLSYGTQKNDDSVLQSDSTTEQNSLCYMSRRGDGDNTGLPSDIHVQHFSTHGSHV</sequence>
<feature type="repeat" description="ANK" evidence="1">
    <location>
        <begin position="40"/>
        <end position="72"/>
    </location>
</feature>
<dbReference type="Pfam" id="PF12796">
    <property type="entry name" value="Ank_2"/>
    <property type="match status" value="2"/>
</dbReference>
<evidence type="ECO:0000256" key="2">
    <source>
        <dbReference type="SAM" id="MobiDB-lite"/>
    </source>
</evidence>
<dbReference type="PANTHER" id="PTHR24184">
    <property type="entry name" value="SI:CH211-189E2.2"/>
    <property type="match status" value="1"/>
</dbReference>